<dbReference type="Proteomes" id="UP000095544">
    <property type="component" value="Unassembled WGS sequence"/>
</dbReference>
<evidence type="ECO:0000256" key="6">
    <source>
        <dbReference type="ARBA" id="ARBA00022989"/>
    </source>
</evidence>
<dbReference type="OrthoDB" id="9798064at2"/>
<evidence type="ECO:0000313" key="10">
    <source>
        <dbReference type="Proteomes" id="UP000095544"/>
    </source>
</evidence>
<evidence type="ECO:0000256" key="1">
    <source>
        <dbReference type="ARBA" id="ARBA00004651"/>
    </source>
</evidence>
<keyword evidence="5 8" id="KW-0812">Transmembrane</keyword>
<protein>
    <submittedName>
        <fullName evidence="9">Auxin efflux carrier</fullName>
    </submittedName>
</protein>
<comment type="similarity">
    <text evidence="2">Belongs to the auxin efflux carrier (TC 2.A.69) family.</text>
</comment>
<feature type="transmembrane region" description="Helical" evidence="8">
    <location>
        <begin position="35"/>
        <end position="53"/>
    </location>
</feature>
<evidence type="ECO:0000313" key="9">
    <source>
        <dbReference type="EMBL" id="CUO89875.1"/>
    </source>
</evidence>
<dbReference type="GO" id="GO:0055085">
    <property type="term" value="P:transmembrane transport"/>
    <property type="evidence" value="ECO:0007669"/>
    <property type="project" value="InterPro"/>
</dbReference>
<feature type="transmembrane region" description="Helical" evidence="8">
    <location>
        <begin position="65"/>
        <end position="87"/>
    </location>
</feature>
<dbReference type="STRING" id="39482.ERS852491_03652"/>
<keyword evidence="4" id="KW-1003">Cell membrane</keyword>
<dbReference type="Gene3D" id="1.20.1530.20">
    <property type="match status" value="1"/>
</dbReference>
<organism evidence="9 10">
    <name type="scientific">Faecalicatena contorta</name>
    <dbReference type="NCBI Taxonomy" id="39482"/>
    <lineage>
        <taxon>Bacteria</taxon>
        <taxon>Bacillati</taxon>
        <taxon>Bacillota</taxon>
        <taxon>Clostridia</taxon>
        <taxon>Lachnospirales</taxon>
        <taxon>Lachnospiraceae</taxon>
        <taxon>Faecalicatena</taxon>
    </lineage>
</organism>
<feature type="transmembrane region" description="Helical" evidence="8">
    <location>
        <begin position="6"/>
        <end position="23"/>
    </location>
</feature>
<feature type="transmembrane region" description="Helical" evidence="8">
    <location>
        <begin position="220"/>
        <end position="243"/>
    </location>
</feature>
<comment type="subcellular location">
    <subcellularLocation>
        <location evidence="1">Cell membrane</location>
        <topology evidence="1">Multi-pass membrane protein</topology>
    </subcellularLocation>
</comment>
<evidence type="ECO:0000256" key="7">
    <source>
        <dbReference type="ARBA" id="ARBA00023136"/>
    </source>
</evidence>
<feature type="transmembrane region" description="Helical" evidence="8">
    <location>
        <begin position="249"/>
        <end position="270"/>
    </location>
</feature>
<dbReference type="PANTHER" id="PTHR36838:SF1">
    <property type="entry name" value="SLR1864 PROTEIN"/>
    <property type="match status" value="1"/>
</dbReference>
<dbReference type="InterPro" id="IPR004776">
    <property type="entry name" value="Mem_transp_PIN-like"/>
</dbReference>
<feature type="transmembrane region" description="Helical" evidence="8">
    <location>
        <begin position="125"/>
        <end position="146"/>
    </location>
</feature>
<evidence type="ECO:0000256" key="2">
    <source>
        <dbReference type="ARBA" id="ARBA00010145"/>
    </source>
</evidence>
<dbReference type="GO" id="GO:0005886">
    <property type="term" value="C:plasma membrane"/>
    <property type="evidence" value="ECO:0007669"/>
    <property type="project" value="UniProtKB-SubCell"/>
</dbReference>
<feature type="transmembrane region" description="Helical" evidence="8">
    <location>
        <begin position="99"/>
        <end position="119"/>
    </location>
</feature>
<evidence type="ECO:0000256" key="4">
    <source>
        <dbReference type="ARBA" id="ARBA00022475"/>
    </source>
</evidence>
<dbReference type="InterPro" id="IPR038770">
    <property type="entry name" value="Na+/solute_symporter_sf"/>
</dbReference>
<keyword evidence="6 8" id="KW-1133">Transmembrane helix</keyword>
<gene>
    <name evidence="9" type="ORF">ERS852491_03652</name>
</gene>
<dbReference type="AlphaFoldDB" id="A0A174IY40"/>
<keyword evidence="3" id="KW-0813">Transport</keyword>
<dbReference type="Pfam" id="PF03547">
    <property type="entry name" value="Mem_trans"/>
    <property type="match status" value="2"/>
</dbReference>
<dbReference type="EMBL" id="CYZU01000042">
    <property type="protein sequence ID" value="CUO89875.1"/>
    <property type="molecule type" value="Genomic_DNA"/>
</dbReference>
<proteinExistence type="inferred from homology"/>
<evidence type="ECO:0000256" key="8">
    <source>
        <dbReference type="SAM" id="Phobius"/>
    </source>
</evidence>
<evidence type="ECO:0000256" key="5">
    <source>
        <dbReference type="ARBA" id="ARBA00022692"/>
    </source>
</evidence>
<evidence type="ECO:0000256" key="3">
    <source>
        <dbReference type="ARBA" id="ARBA00022448"/>
    </source>
</evidence>
<reference evidence="9 10" key="1">
    <citation type="submission" date="2015-09" db="EMBL/GenBank/DDBJ databases">
        <authorList>
            <consortium name="Pathogen Informatics"/>
        </authorList>
    </citation>
    <scope>NUCLEOTIDE SEQUENCE [LARGE SCALE GENOMIC DNA]</scope>
    <source>
        <strain evidence="9 10">2789STDY5834876</strain>
    </source>
</reference>
<name>A0A174IY40_9FIRM</name>
<feature type="transmembrane region" description="Helical" evidence="8">
    <location>
        <begin position="158"/>
        <end position="178"/>
    </location>
</feature>
<sequence length="306" mass="34534">MFLLIFNQLLKMLIIMILAFACYRLKIVSQEGNRSISNLLLMIVNPCLIITVYQTDYDARLVRGLLIAFAAAFAAHIIAILIARFLVPEKNNPNYYLDRFGSIYSNCGFIGIPLIYSVLGNEGVFYLTAYMTMFNLFTWTHGLSLLENKFSLRQLKEGLLSPMIIATCAALILFFAQLRIPSAVLDSMNYIADMNTPLAMMIAGFSVAQADLKKIFGHLHIYWVSFLKLIAVPLAVTVFLYLLRIDHDIAYTTLIAASCPTATTMTMMSIRYKRNYTYASEIFTFTTVLSMVTIPFVTFIAGFLIK</sequence>
<dbReference type="PANTHER" id="PTHR36838">
    <property type="entry name" value="AUXIN EFFLUX CARRIER FAMILY PROTEIN"/>
    <property type="match status" value="1"/>
</dbReference>
<feature type="transmembrane region" description="Helical" evidence="8">
    <location>
        <begin position="282"/>
        <end position="305"/>
    </location>
</feature>
<keyword evidence="7 8" id="KW-0472">Membrane</keyword>
<accession>A0A174IY40</accession>
<dbReference type="RefSeq" id="WP_055154590.1">
    <property type="nucleotide sequence ID" value="NZ_CYZU01000042.1"/>
</dbReference>